<proteinExistence type="predicted"/>
<dbReference type="GO" id="GO:0016740">
    <property type="term" value="F:transferase activity"/>
    <property type="evidence" value="ECO:0007669"/>
    <property type="project" value="UniProtKB-KW"/>
</dbReference>
<dbReference type="Pfam" id="PF13524">
    <property type="entry name" value="Glyco_trans_1_2"/>
    <property type="match status" value="1"/>
</dbReference>
<organism evidence="2">
    <name type="scientific">viral metagenome</name>
    <dbReference type="NCBI Taxonomy" id="1070528"/>
    <lineage>
        <taxon>unclassified sequences</taxon>
        <taxon>metagenomes</taxon>
        <taxon>organismal metagenomes</taxon>
    </lineage>
</organism>
<name>A0A6M3KJ62_9ZZZZ</name>
<protein>
    <submittedName>
        <fullName evidence="2">Putative glycosyltransferase</fullName>
    </submittedName>
</protein>
<evidence type="ECO:0000259" key="1">
    <source>
        <dbReference type="Pfam" id="PF13524"/>
    </source>
</evidence>
<reference evidence="2" key="1">
    <citation type="submission" date="2020-03" db="EMBL/GenBank/DDBJ databases">
        <title>The deep terrestrial virosphere.</title>
        <authorList>
            <person name="Holmfeldt K."/>
            <person name="Nilsson E."/>
            <person name="Simone D."/>
            <person name="Lopez-Fernandez M."/>
            <person name="Wu X."/>
            <person name="de Brujin I."/>
            <person name="Lundin D."/>
            <person name="Andersson A."/>
            <person name="Bertilsson S."/>
            <person name="Dopson M."/>
        </authorList>
    </citation>
    <scope>NUCLEOTIDE SEQUENCE</scope>
    <source>
        <strain evidence="2">MM415A00503</strain>
    </source>
</reference>
<dbReference type="Gene3D" id="3.40.50.2000">
    <property type="entry name" value="Glycogen Phosphorylase B"/>
    <property type="match status" value="1"/>
</dbReference>
<sequence length="306" mass="36618">MKILIVVRDMLKVGKQDLLSHHFFVSEFEKHHDVIWWGPLRDGYDESRPITDVVNEHKPDILFKYGFRMPFEIDMDKVKIPKTIYLVDYFPAFKNYAGCKQQYYEYLKKVQFDVVFVPVTYMVNYVYRTRITSHPVIMPFSVNTDYFKKMDIKKTIDVSAMFIIRDDVYPNRRMVVEAISRMNIRSYLKKICMKDYLVTLNASRIFVTSNNIFGSLSMKYTECMSCGTFMLADKPEDLEEFGYKDGKHLVIYKDINDMKNKINYYLENEEEREKIAKKGMDFVRKNYSNKATVIRFTDYIKRRFDI</sequence>
<dbReference type="EMBL" id="MT142466">
    <property type="protein sequence ID" value="QJA81671.1"/>
    <property type="molecule type" value="Genomic_DNA"/>
</dbReference>
<dbReference type="SUPFAM" id="SSF53756">
    <property type="entry name" value="UDP-Glycosyltransferase/glycogen phosphorylase"/>
    <property type="match status" value="1"/>
</dbReference>
<gene>
    <name evidence="2" type="ORF">MM415A00503_0026</name>
</gene>
<dbReference type="AlphaFoldDB" id="A0A6M3KJ62"/>
<feature type="domain" description="Spore protein YkvP/CgeB glycosyl transferase-like" evidence="1">
    <location>
        <begin position="193"/>
        <end position="293"/>
    </location>
</feature>
<keyword evidence="2" id="KW-0808">Transferase</keyword>
<accession>A0A6M3KJ62</accession>
<dbReference type="InterPro" id="IPR055259">
    <property type="entry name" value="YkvP/CgeB_Glyco_trans-like"/>
</dbReference>
<evidence type="ECO:0000313" key="2">
    <source>
        <dbReference type="EMBL" id="QJA81671.1"/>
    </source>
</evidence>